<gene>
    <name evidence="1" type="ORF">rCG_56295</name>
</gene>
<sequence length="44" mass="5137">MWPCWGWQSSSGRKANLMACVHQIPPNHGMCKHTDAWQKCTYFI</sequence>
<accession>A6IAI0</accession>
<reference evidence="2" key="1">
    <citation type="submission" date="2005-09" db="EMBL/GenBank/DDBJ databases">
        <authorList>
            <person name="Mural R.J."/>
            <person name="Li P.W."/>
            <person name="Adams M.D."/>
            <person name="Amanatides P.G."/>
            <person name="Baden-Tillson H."/>
            <person name="Barnstead M."/>
            <person name="Chin S.H."/>
            <person name="Dew I."/>
            <person name="Evans C.A."/>
            <person name="Ferriera S."/>
            <person name="Flanigan M."/>
            <person name="Fosler C."/>
            <person name="Glodek A."/>
            <person name="Gu Z."/>
            <person name="Holt R.A."/>
            <person name="Jennings D."/>
            <person name="Kraft C.L."/>
            <person name="Lu F."/>
            <person name="Nguyen T."/>
            <person name="Nusskern D.R."/>
            <person name="Pfannkoch C.M."/>
            <person name="Sitter C."/>
            <person name="Sutton G.G."/>
            <person name="Venter J.C."/>
            <person name="Wang Z."/>
            <person name="Woodage T."/>
            <person name="Zheng X.H."/>
            <person name="Zhong F."/>
        </authorList>
    </citation>
    <scope>NUCLEOTIDE SEQUENCE [LARGE SCALE GENOMIC DNA]</scope>
    <source>
        <strain>BN</strain>
        <strain evidence="2">Sprague-Dawley</strain>
    </source>
</reference>
<name>A6IAI0_RAT</name>
<dbReference type="EMBL" id="CH473957">
    <property type="protein sequence ID" value="EDL91098.1"/>
    <property type="molecule type" value="Genomic_DNA"/>
</dbReference>
<evidence type="ECO:0000313" key="1">
    <source>
        <dbReference type="EMBL" id="EDL91098.1"/>
    </source>
</evidence>
<feature type="non-terminal residue" evidence="1">
    <location>
        <position position="44"/>
    </location>
</feature>
<dbReference type="Proteomes" id="UP000234681">
    <property type="component" value="Chromosome 4"/>
</dbReference>
<dbReference type="AlphaFoldDB" id="A6IAI0"/>
<evidence type="ECO:0000313" key="2">
    <source>
        <dbReference type="Proteomes" id="UP000234681"/>
    </source>
</evidence>
<proteinExistence type="predicted"/>
<organism evidence="1 2">
    <name type="scientific">Rattus norvegicus</name>
    <name type="common">Rat</name>
    <dbReference type="NCBI Taxonomy" id="10116"/>
    <lineage>
        <taxon>Eukaryota</taxon>
        <taxon>Metazoa</taxon>
        <taxon>Chordata</taxon>
        <taxon>Craniata</taxon>
        <taxon>Vertebrata</taxon>
        <taxon>Euteleostomi</taxon>
        <taxon>Mammalia</taxon>
        <taxon>Eutheria</taxon>
        <taxon>Euarchontoglires</taxon>
        <taxon>Glires</taxon>
        <taxon>Rodentia</taxon>
        <taxon>Myomorpha</taxon>
        <taxon>Muroidea</taxon>
        <taxon>Muridae</taxon>
        <taxon>Murinae</taxon>
        <taxon>Rattus</taxon>
    </lineage>
</organism>
<protein>
    <submittedName>
        <fullName evidence="1">RCG56295</fullName>
    </submittedName>
</protein>